<reference evidence="2 3" key="1">
    <citation type="journal article" date="2016" name="PLoS Pathog.">
        <title>Biosynthesis of antibiotic leucinostatins in bio-control fungus Purpureocillium lilacinum and their inhibition on phytophthora revealed by genome mining.</title>
        <authorList>
            <person name="Wang G."/>
            <person name="Liu Z."/>
            <person name="Lin R."/>
            <person name="Li E."/>
            <person name="Mao Z."/>
            <person name="Ling J."/>
            <person name="Yang Y."/>
            <person name="Yin W.B."/>
            <person name="Xie B."/>
        </authorList>
    </citation>
    <scope>NUCLEOTIDE SEQUENCE [LARGE SCALE GENOMIC DNA]</scope>
    <source>
        <strain evidence="2">170</strain>
    </source>
</reference>
<dbReference type="Gene3D" id="3.40.50.720">
    <property type="entry name" value="NAD(P)-binding Rossmann-like Domain"/>
    <property type="match status" value="1"/>
</dbReference>
<dbReference type="STRING" id="1380566.A0A179F728"/>
<dbReference type="EMBL" id="LSBJ02000001">
    <property type="protein sequence ID" value="OAQ61207.1"/>
    <property type="molecule type" value="Genomic_DNA"/>
</dbReference>
<dbReference type="InterPro" id="IPR002347">
    <property type="entry name" value="SDR_fam"/>
</dbReference>
<evidence type="ECO:0000313" key="2">
    <source>
        <dbReference type="EMBL" id="OAQ61207.1"/>
    </source>
</evidence>
<dbReference type="AlphaFoldDB" id="A0A179F728"/>
<dbReference type="InterPro" id="IPR036291">
    <property type="entry name" value="NAD(P)-bd_dom_sf"/>
</dbReference>
<keyword evidence="1" id="KW-0560">Oxidoreductase</keyword>
<comment type="caution">
    <text evidence="2">The sequence shown here is derived from an EMBL/GenBank/DDBJ whole genome shotgun (WGS) entry which is preliminary data.</text>
</comment>
<dbReference type="Pfam" id="PF00106">
    <property type="entry name" value="adh_short"/>
    <property type="match status" value="1"/>
</dbReference>
<dbReference type="RefSeq" id="XP_018139016.1">
    <property type="nucleotide sequence ID" value="XM_018281896.1"/>
</dbReference>
<accession>A0A179F728</accession>
<sequence>MGNTFSQHFPPTPQFTEANVPDLTGKIYIVTGSNTGVGREVAQILYSKHATVWIACRNEAKAEAAIDAISQQHPSSKGKLKFLSLNLSDLSTIASSAETFLSQESRLDVLFNNAGVMMPPPGSKTEQCHDLELGVNCLGPFLFTKLLTPILKKSAESAPKGSVRVVWVSSSAADAMSPSGGVVLDNLDYKVDKNVYHKYGVSKAGNYFHATQFARLYKPDGVISIPLNPGNLLTELDRSSSWWVVFGRWLVCYAPIYGAYTEIFAAFSSDIGIHNTGAWIVPWGRFASIREDVRLGSLTLAEGGTGTAERFWEWSEEQVKPYTTA</sequence>
<dbReference type="PRINTS" id="PR00081">
    <property type="entry name" value="GDHRDH"/>
</dbReference>
<keyword evidence="3" id="KW-1185">Reference proteome</keyword>
<dbReference type="Proteomes" id="UP000078397">
    <property type="component" value="Unassembled WGS sequence"/>
</dbReference>
<name>A0A179F728_METCM</name>
<gene>
    <name evidence="2" type="ORF">VFPPC_02210</name>
</gene>
<dbReference type="GO" id="GO:0016491">
    <property type="term" value="F:oxidoreductase activity"/>
    <property type="evidence" value="ECO:0007669"/>
    <property type="project" value="UniProtKB-KW"/>
</dbReference>
<dbReference type="SUPFAM" id="SSF51735">
    <property type="entry name" value="NAD(P)-binding Rossmann-fold domains"/>
    <property type="match status" value="1"/>
</dbReference>
<dbReference type="PANTHER" id="PTHR43157:SF31">
    <property type="entry name" value="PHOSPHATIDYLINOSITOL-GLYCAN BIOSYNTHESIS CLASS F PROTEIN"/>
    <property type="match status" value="1"/>
</dbReference>
<proteinExistence type="predicted"/>
<protein>
    <submittedName>
        <fullName evidence="2">Short-chain dehydrogenase protein</fullName>
    </submittedName>
</protein>
<dbReference type="OrthoDB" id="191139at2759"/>
<evidence type="ECO:0000256" key="1">
    <source>
        <dbReference type="ARBA" id="ARBA00023002"/>
    </source>
</evidence>
<dbReference type="PANTHER" id="PTHR43157">
    <property type="entry name" value="PHOSPHATIDYLINOSITOL-GLYCAN BIOSYNTHESIS CLASS F PROTEIN-RELATED"/>
    <property type="match status" value="1"/>
</dbReference>
<evidence type="ECO:0000313" key="3">
    <source>
        <dbReference type="Proteomes" id="UP000078397"/>
    </source>
</evidence>
<dbReference type="GeneID" id="28845890"/>
<dbReference type="KEGG" id="pchm:VFPPC_02210"/>
<organism evidence="2 3">
    <name type="scientific">Pochonia chlamydosporia 170</name>
    <dbReference type="NCBI Taxonomy" id="1380566"/>
    <lineage>
        <taxon>Eukaryota</taxon>
        <taxon>Fungi</taxon>
        <taxon>Dikarya</taxon>
        <taxon>Ascomycota</taxon>
        <taxon>Pezizomycotina</taxon>
        <taxon>Sordariomycetes</taxon>
        <taxon>Hypocreomycetidae</taxon>
        <taxon>Hypocreales</taxon>
        <taxon>Clavicipitaceae</taxon>
        <taxon>Pochonia</taxon>
    </lineage>
</organism>